<evidence type="ECO:0000313" key="3">
    <source>
        <dbReference type="Proteomes" id="UP000249166"/>
    </source>
</evidence>
<dbReference type="AlphaFoldDB" id="A0A328HKD0"/>
<dbReference type="Proteomes" id="UP000249166">
    <property type="component" value="Unassembled WGS sequence"/>
</dbReference>
<proteinExistence type="predicted"/>
<dbReference type="SUPFAM" id="SSF52266">
    <property type="entry name" value="SGNH hydrolase"/>
    <property type="match status" value="1"/>
</dbReference>
<dbReference type="EMBL" id="QLNP01000047">
    <property type="protein sequence ID" value="RAM38644.1"/>
    <property type="molecule type" value="Genomic_DNA"/>
</dbReference>
<evidence type="ECO:0000259" key="1">
    <source>
        <dbReference type="Pfam" id="PF13472"/>
    </source>
</evidence>
<dbReference type="Pfam" id="PF13472">
    <property type="entry name" value="Lipase_GDSL_2"/>
    <property type="match status" value="1"/>
</dbReference>
<dbReference type="PANTHER" id="PTHR43784:SF2">
    <property type="entry name" value="GDSL-LIKE LIPASE_ACYLHYDROLASE, PUTATIVE (AFU_ORTHOLOGUE AFUA_2G00820)-RELATED"/>
    <property type="match status" value="1"/>
</dbReference>
<accession>A0A328HKD0</accession>
<dbReference type="GO" id="GO:0016787">
    <property type="term" value="F:hydrolase activity"/>
    <property type="evidence" value="ECO:0007669"/>
    <property type="project" value="UniProtKB-KW"/>
</dbReference>
<evidence type="ECO:0000313" key="2">
    <source>
        <dbReference type="EMBL" id="RAM38644.1"/>
    </source>
</evidence>
<comment type="caution">
    <text evidence="2">The sequence shown here is derived from an EMBL/GenBank/DDBJ whole genome shotgun (WGS) entry which is preliminary data.</text>
</comment>
<dbReference type="PANTHER" id="PTHR43784">
    <property type="entry name" value="GDSL-LIKE LIPASE/ACYLHYDROLASE, PUTATIVE (AFU_ORTHOLOGUE AFUA_2G00820)-RELATED"/>
    <property type="match status" value="1"/>
</dbReference>
<gene>
    <name evidence="2" type="ORF">DBZ45_03930</name>
</gene>
<dbReference type="InterPro" id="IPR036514">
    <property type="entry name" value="SGNH_hydro_sf"/>
</dbReference>
<dbReference type="CDD" id="cd01832">
    <property type="entry name" value="SGNH_hydrolase_like_1"/>
    <property type="match status" value="1"/>
</dbReference>
<dbReference type="InterPro" id="IPR053140">
    <property type="entry name" value="GDSL_Rv0518-like"/>
</dbReference>
<dbReference type="OrthoDB" id="3465773at2"/>
<sequence>MGDSFTEGVGDPEERCAGGLRGWADRVAEELSAERKDFAYANLAIRGLLLDQILDQQTDPAMELKPDLITLSAGGNDMVFHRTDPDKLAAKLEAGVERLSGTGATIMLFAGPDWRRTPILGRSRSRIAIFNENIRIVAAAHDCLLVDLWTLPGLRDPRMWDPDRLHFSPLGHHTIAMQVLDTLQVQHSLQPLEPKALPHSNWRDARAGDLAWARTYFLPWAWQRITPPRIPLPGVHDHPAPEPLLPKRPVFGPVYALRTVAVKAVAELLA</sequence>
<dbReference type="InterPro" id="IPR013830">
    <property type="entry name" value="SGNH_hydro"/>
</dbReference>
<reference evidence="2 3" key="1">
    <citation type="submission" date="2018-04" db="EMBL/GenBank/DDBJ databases">
        <title>Bacteria isolated from cave deposits of Manipur.</title>
        <authorList>
            <person name="Sahoo D."/>
            <person name="Sarangthem I."/>
            <person name="Nandeibam J."/>
        </authorList>
    </citation>
    <scope>NUCLEOTIDE SEQUENCE [LARGE SCALE GENOMIC DNA]</scope>
    <source>
        <strain evidence="3">mrc11</strain>
    </source>
</reference>
<protein>
    <submittedName>
        <fullName evidence="2">SGNH/GDSL hydrolase family protein</fullName>
    </submittedName>
</protein>
<organism evidence="2 3">
    <name type="scientific">Arthrobacter globiformis</name>
    <dbReference type="NCBI Taxonomy" id="1665"/>
    <lineage>
        <taxon>Bacteria</taxon>
        <taxon>Bacillati</taxon>
        <taxon>Actinomycetota</taxon>
        <taxon>Actinomycetes</taxon>
        <taxon>Micrococcales</taxon>
        <taxon>Micrococcaceae</taxon>
        <taxon>Arthrobacter</taxon>
    </lineage>
</organism>
<keyword evidence="2" id="KW-0378">Hydrolase</keyword>
<name>A0A328HKD0_ARTGO</name>
<dbReference type="Gene3D" id="3.40.50.1110">
    <property type="entry name" value="SGNH hydrolase"/>
    <property type="match status" value="1"/>
</dbReference>
<feature type="domain" description="SGNH hydrolase-type esterase" evidence="1">
    <location>
        <begin position="1"/>
        <end position="172"/>
    </location>
</feature>